<dbReference type="EMBL" id="JAULSR010000011">
    <property type="protein sequence ID" value="KAK0610140.1"/>
    <property type="molecule type" value="Genomic_DNA"/>
</dbReference>
<accession>A0AA39U3C7</accession>
<protein>
    <recommendedName>
        <fullName evidence="4">GPI anchored serine-threonine rich protein</fullName>
    </recommendedName>
</protein>
<proteinExistence type="predicted"/>
<organism evidence="2 3">
    <name type="scientific">Bombardia bombarda</name>
    <dbReference type="NCBI Taxonomy" id="252184"/>
    <lineage>
        <taxon>Eukaryota</taxon>
        <taxon>Fungi</taxon>
        <taxon>Dikarya</taxon>
        <taxon>Ascomycota</taxon>
        <taxon>Pezizomycotina</taxon>
        <taxon>Sordariomycetes</taxon>
        <taxon>Sordariomycetidae</taxon>
        <taxon>Sordariales</taxon>
        <taxon>Lasiosphaeriaceae</taxon>
        <taxon>Bombardia</taxon>
    </lineage>
</organism>
<keyword evidence="1" id="KW-0732">Signal</keyword>
<feature type="chain" id="PRO_5041317177" description="GPI anchored serine-threonine rich protein" evidence="1">
    <location>
        <begin position="24"/>
        <end position="232"/>
    </location>
</feature>
<sequence>MLHNLQATSTSLLLGVLAALALAENTYPPLLHNRQFVPCNELGRKPCGDGCIPLTSTCCPDLKGGCPPTAYCSLGDNGDYGCCPLGLNCVGPGGASTDLSTITSTSTGTIIIPESSTLTIDTSIPTITGTFTVTSSTSETSSSISTSSIVEATSEASAPSTSASTASTLESSSTVQTSQAFQTTTVLTTGGSNFTQTATSSQAVVTAGAAGNIRHGIFLDILCVVMGTILVV</sequence>
<comment type="caution">
    <text evidence="2">The sequence shown here is derived from an EMBL/GenBank/DDBJ whole genome shotgun (WGS) entry which is preliminary data.</text>
</comment>
<feature type="signal peptide" evidence="1">
    <location>
        <begin position="1"/>
        <end position="23"/>
    </location>
</feature>
<dbReference type="Proteomes" id="UP001174934">
    <property type="component" value="Unassembled WGS sequence"/>
</dbReference>
<keyword evidence="3" id="KW-1185">Reference proteome</keyword>
<evidence type="ECO:0000313" key="3">
    <source>
        <dbReference type="Proteomes" id="UP001174934"/>
    </source>
</evidence>
<evidence type="ECO:0000256" key="1">
    <source>
        <dbReference type="SAM" id="SignalP"/>
    </source>
</evidence>
<evidence type="ECO:0008006" key="4">
    <source>
        <dbReference type="Google" id="ProtNLM"/>
    </source>
</evidence>
<name>A0AA39U3C7_9PEZI</name>
<dbReference type="AlphaFoldDB" id="A0AA39U3C7"/>
<reference evidence="2" key="1">
    <citation type="submission" date="2023-06" db="EMBL/GenBank/DDBJ databases">
        <title>Genome-scale phylogeny and comparative genomics of the fungal order Sordariales.</title>
        <authorList>
            <consortium name="Lawrence Berkeley National Laboratory"/>
            <person name="Hensen N."/>
            <person name="Bonometti L."/>
            <person name="Westerberg I."/>
            <person name="Brannstrom I.O."/>
            <person name="Guillou S."/>
            <person name="Cros-Aarteil S."/>
            <person name="Calhoun S."/>
            <person name="Haridas S."/>
            <person name="Kuo A."/>
            <person name="Mondo S."/>
            <person name="Pangilinan J."/>
            <person name="Riley R."/>
            <person name="LaButti K."/>
            <person name="Andreopoulos B."/>
            <person name="Lipzen A."/>
            <person name="Chen C."/>
            <person name="Yanf M."/>
            <person name="Daum C."/>
            <person name="Ng V."/>
            <person name="Clum A."/>
            <person name="Steindorff A."/>
            <person name="Ohm R."/>
            <person name="Martin F."/>
            <person name="Silar P."/>
            <person name="Natvig D."/>
            <person name="Lalanne C."/>
            <person name="Gautier V."/>
            <person name="Ament-velasquez S.L."/>
            <person name="Kruys A."/>
            <person name="Hutchinson M.I."/>
            <person name="Powell A.J."/>
            <person name="Barry K."/>
            <person name="Miller A.N."/>
            <person name="Grigoriev I.V."/>
            <person name="Debuchy R."/>
            <person name="Gladieux P."/>
            <person name="Thoren M.H."/>
            <person name="Johannesson H."/>
        </authorList>
    </citation>
    <scope>NUCLEOTIDE SEQUENCE</scope>
    <source>
        <strain evidence="2">SMH3391-2</strain>
    </source>
</reference>
<evidence type="ECO:0000313" key="2">
    <source>
        <dbReference type="EMBL" id="KAK0610140.1"/>
    </source>
</evidence>
<gene>
    <name evidence="2" type="ORF">B0T17DRAFT_127500</name>
</gene>